<keyword evidence="12" id="KW-0732">Signal</keyword>
<evidence type="ECO:0000256" key="11">
    <source>
        <dbReference type="SAM" id="Phobius"/>
    </source>
</evidence>
<keyword evidence="7 11" id="KW-1133">Transmembrane helix</keyword>
<evidence type="ECO:0000259" key="13">
    <source>
        <dbReference type="PROSITE" id="PS50836"/>
    </source>
</evidence>
<evidence type="ECO:0000256" key="12">
    <source>
        <dbReference type="SAM" id="SignalP"/>
    </source>
</evidence>
<dbReference type="PROSITE" id="PS50836">
    <property type="entry name" value="DOMON"/>
    <property type="match status" value="1"/>
</dbReference>
<evidence type="ECO:0000256" key="4">
    <source>
        <dbReference type="ARBA" id="ARBA00022448"/>
    </source>
</evidence>
<evidence type="ECO:0000256" key="3">
    <source>
        <dbReference type="ARBA" id="ARBA00009195"/>
    </source>
</evidence>
<dbReference type="Pfam" id="PF03351">
    <property type="entry name" value="DOMON"/>
    <property type="match status" value="1"/>
</dbReference>
<dbReference type="InterPro" id="IPR006593">
    <property type="entry name" value="Cyt_b561/ferric_Rdtase_TM"/>
</dbReference>
<feature type="transmembrane region" description="Helical" evidence="11">
    <location>
        <begin position="371"/>
        <end position="391"/>
    </location>
</feature>
<dbReference type="CDD" id="cd09628">
    <property type="entry name" value="DOMON_SDR_2_like"/>
    <property type="match status" value="1"/>
</dbReference>
<feature type="transmembrane region" description="Helical" evidence="11">
    <location>
        <begin position="443"/>
        <end position="462"/>
    </location>
</feature>
<evidence type="ECO:0000259" key="15">
    <source>
        <dbReference type="PROSITE" id="PS51019"/>
    </source>
</evidence>
<evidence type="ECO:0000256" key="10">
    <source>
        <dbReference type="ARBA" id="ARBA00023180"/>
    </source>
</evidence>
<comment type="subcellular location">
    <subcellularLocation>
        <location evidence="2">Membrane</location>
        <topology evidence="2">Multi-pass membrane protein</topology>
    </subcellularLocation>
</comment>
<dbReference type="Ensembl" id="ENSCMIT00000009313.1">
    <property type="protein sequence ID" value="ENSCMIP00000009062.1"/>
    <property type="gene ID" value="ENSCMIG00000004827.1"/>
</dbReference>
<dbReference type="InterPro" id="IPR005018">
    <property type="entry name" value="DOMON_domain"/>
</dbReference>
<dbReference type="SMART" id="SM00664">
    <property type="entry name" value="DoH"/>
    <property type="match status" value="1"/>
</dbReference>
<dbReference type="GO" id="GO:0016020">
    <property type="term" value="C:membrane"/>
    <property type="evidence" value="ECO:0007669"/>
    <property type="project" value="UniProtKB-SubCell"/>
</dbReference>
<dbReference type="InterPro" id="IPR051237">
    <property type="entry name" value="Ferric-chelate_Red/DefProt"/>
</dbReference>
<reference evidence="17" key="3">
    <citation type="journal article" date="2014" name="Nature">
        <title>Elephant shark genome provides unique insights into gnathostome evolution.</title>
        <authorList>
            <consortium name="International Elephant Shark Genome Sequencing Consortium"/>
            <person name="Venkatesh B."/>
            <person name="Lee A.P."/>
            <person name="Ravi V."/>
            <person name="Maurya A.K."/>
            <person name="Lian M.M."/>
            <person name="Swann J.B."/>
            <person name="Ohta Y."/>
            <person name="Flajnik M.F."/>
            <person name="Sutoh Y."/>
            <person name="Kasahara M."/>
            <person name="Hoon S."/>
            <person name="Gangu V."/>
            <person name="Roy S.W."/>
            <person name="Irimia M."/>
            <person name="Korzh V."/>
            <person name="Kondrychyn I."/>
            <person name="Lim Z.W."/>
            <person name="Tay B.H."/>
            <person name="Tohari S."/>
            <person name="Kong K.W."/>
            <person name="Ho S."/>
            <person name="Lorente-Galdos B."/>
            <person name="Quilez J."/>
            <person name="Marques-Bonet T."/>
            <person name="Raney B.J."/>
            <person name="Ingham P.W."/>
            <person name="Tay A."/>
            <person name="Hillier L.W."/>
            <person name="Minx P."/>
            <person name="Boehm T."/>
            <person name="Wilson R.K."/>
            <person name="Brenner S."/>
            <person name="Warren W.C."/>
        </authorList>
    </citation>
    <scope>NUCLEOTIDE SEQUENCE [LARGE SCALE GENOMIC DNA]</scope>
</reference>
<keyword evidence="8" id="KW-0408">Iron</keyword>
<feature type="transmembrane region" description="Helical" evidence="11">
    <location>
        <begin position="559"/>
        <end position="581"/>
    </location>
</feature>
<accession>A0A4W3H1K9</accession>
<protein>
    <submittedName>
        <fullName evidence="16">Ferric chelate reductase 1</fullName>
    </submittedName>
</protein>
<dbReference type="GeneTree" id="ENSGT00940000157704"/>
<dbReference type="PROSITE" id="PS51019">
    <property type="entry name" value="REELIN"/>
    <property type="match status" value="1"/>
</dbReference>
<evidence type="ECO:0000256" key="6">
    <source>
        <dbReference type="ARBA" id="ARBA00022982"/>
    </source>
</evidence>
<dbReference type="CDD" id="cd08760">
    <property type="entry name" value="Cyt_b561_FRRS1_like"/>
    <property type="match status" value="1"/>
</dbReference>
<sequence>MGLHVIGVFTLLGIILNHTVAFENGRVTVSCETMTPDHGSTSQRSPSPFIIRVDKDVFIPGDQIKVTLTGRRPGTSFEGFLLQARDATDMNSDPVGTFILIDKASQLLACGNVNVCGQCRSLSNVHFSFCYCQLNRDMPASSFHCSRKKKVTVVQKFNTYWVQLHGPVVSQLNASPLPIQTPLTVPSSFNVTECGSQSFCLRDPPGCDPETDQTCCFFSFAVQGRSVLFQLSGPSQGYVSFALSGDQSMGADDIYLCIVIDQSIQIHPAHSTGRSHPILNSQVSIYDLAWRLEDGVIKCSFRRNIQLPEHSERFDLDKHYYIFLAEGRAENGRIEKHHRQPLITQTKVYFAGEPKEITGSRSPLSIKAHGALMFIGWVTTVNVGVVVARFFKPACPTRTLFGERLWFQVHRILMGTTVLLTCIGCILPFLYRGGWSHHAGAHPYFGCAVLTLIIIQPILAIFRPHPQAPRRYIFDWTHWGMGTAARAIALAAMFLGMDLPALDLHNPWDTSVMVGFITWHVMTELILETHNYLTTYKGYKLNLNYCLILPLQAHRFKKIVFVIYICGNLTFLIMFLVAICLV</sequence>
<comment type="cofactor">
    <cofactor evidence="1">
        <name>heme b</name>
        <dbReference type="ChEBI" id="CHEBI:60344"/>
    </cofactor>
</comment>
<dbReference type="InterPro" id="IPR042307">
    <property type="entry name" value="Reeler_sf"/>
</dbReference>
<feature type="signal peptide" evidence="12">
    <location>
        <begin position="1"/>
        <end position="21"/>
    </location>
</feature>
<dbReference type="InParanoid" id="A0A4W3H1K9"/>
<evidence type="ECO:0000256" key="8">
    <source>
        <dbReference type="ARBA" id="ARBA00023004"/>
    </source>
</evidence>
<feature type="domain" description="DOMON" evidence="13">
    <location>
        <begin position="212"/>
        <end position="327"/>
    </location>
</feature>
<reference evidence="17" key="2">
    <citation type="journal article" date="2007" name="PLoS Biol.">
        <title>Survey sequencing and comparative analysis of the elephant shark (Callorhinchus milii) genome.</title>
        <authorList>
            <person name="Venkatesh B."/>
            <person name="Kirkness E.F."/>
            <person name="Loh Y.H."/>
            <person name="Halpern A.L."/>
            <person name="Lee A.P."/>
            <person name="Johnson J."/>
            <person name="Dandona N."/>
            <person name="Viswanathan L.D."/>
            <person name="Tay A."/>
            <person name="Venter J.C."/>
            <person name="Strausberg R.L."/>
            <person name="Brenner S."/>
        </authorList>
    </citation>
    <scope>NUCLEOTIDE SEQUENCE [LARGE SCALE GENOMIC DNA]</scope>
</reference>
<comment type="similarity">
    <text evidence="3">Belongs to the FRRS1 family.</text>
</comment>
<dbReference type="PROSITE" id="PS50939">
    <property type="entry name" value="CYTOCHROME_B561"/>
    <property type="match status" value="1"/>
</dbReference>
<dbReference type="Gene3D" id="1.20.120.1770">
    <property type="match status" value="1"/>
</dbReference>
<evidence type="ECO:0000256" key="7">
    <source>
        <dbReference type="ARBA" id="ARBA00022989"/>
    </source>
</evidence>
<dbReference type="InterPro" id="IPR002861">
    <property type="entry name" value="Reeler_dom"/>
</dbReference>
<reference evidence="17" key="1">
    <citation type="journal article" date="2006" name="Science">
        <title>Ancient noncoding elements conserved in the human genome.</title>
        <authorList>
            <person name="Venkatesh B."/>
            <person name="Kirkness E.F."/>
            <person name="Loh Y.H."/>
            <person name="Halpern A.L."/>
            <person name="Lee A.P."/>
            <person name="Johnson J."/>
            <person name="Dandona N."/>
            <person name="Viswanathan L.D."/>
            <person name="Tay A."/>
            <person name="Venter J.C."/>
            <person name="Strausberg R.L."/>
            <person name="Brenner S."/>
        </authorList>
    </citation>
    <scope>NUCLEOTIDE SEQUENCE [LARGE SCALE GENOMIC DNA]</scope>
</reference>
<dbReference type="PANTHER" id="PTHR45828:SF3">
    <property type="entry name" value="FERRIC-CHELATE REDUCTASE 1"/>
    <property type="match status" value="1"/>
</dbReference>
<keyword evidence="9 11" id="KW-0472">Membrane</keyword>
<dbReference type="STRING" id="7868.ENSCMIP00000009062"/>
<reference evidence="16" key="5">
    <citation type="submission" date="2025-09" db="UniProtKB">
        <authorList>
            <consortium name="Ensembl"/>
        </authorList>
    </citation>
    <scope>IDENTIFICATION</scope>
</reference>
<evidence type="ECO:0000256" key="1">
    <source>
        <dbReference type="ARBA" id="ARBA00001970"/>
    </source>
</evidence>
<keyword evidence="10" id="KW-0325">Glycoprotein</keyword>
<dbReference type="OMA" id="KVYWKAP"/>
<feature type="transmembrane region" description="Helical" evidence="11">
    <location>
        <begin position="483"/>
        <end position="502"/>
    </location>
</feature>
<feature type="transmembrane region" description="Helical" evidence="11">
    <location>
        <begin position="412"/>
        <end position="431"/>
    </location>
</feature>
<dbReference type="SMART" id="SM00665">
    <property type="entry name" value="B561"/>
    <property type="match status" value="1"/>
</dbReference>
<evidence type="ECO:0000256" key="9">
    <source>
        <dbReference type="ARBA" id="ARBA00023136"/>
    </source>
</evidence>
<evidence type="ECO:0000256" key="2">
    <source>
        <dbReference type="ARBA" id="ARBA00004141"/>
    </source>
</evidence>
<evidence type="ECO:0000313" key="16">
    <source>
        <dbReference type="Ensembl" id="ENSCMIP00000009062.1"/>
    </source>
</evidence>
<dbReference type="AlphaFoldDB" id="A0A4W3H1K9"/>
<keyword evidence="6" id="KW-0249">Electron transport</keyword>
<proteinExistence type="inferred from homology"/>
<feature type="domain" description="Reelin" evidence="15">
    <location>
        <begin position="12"/>
        <end position="186"/>
    </location>
</feature>
<reference evidence="16" key="4">
    <citation type="submission" date="2025-08" db="UniProtKB">
        <authorList>
            <consortium name="Ensembl"/>
        </authorList>
    </citation>
    <scope>IDENTIFICATION</scope>
</reference>
<evidence type="ECO:0000313" key="17">
    <source>
        <dbReference type="Proteomes" id="UP000314986"/>
    </source>
</evidence>
<dbReference type="Pfam" id="PF02014">
    <property type="entry name" value="Reeler"/>
    <property type="match status" value="1"/>
</dbReference>
<feature type="chain" id="PRO_5021412130" evidence="12">
    <location>
        <begin position="22"/>
        <end position="582"/>
    </location>
</feature>
<keyword evidence="5 11" id="KW-0812">Transmembrane</keyword>
<organism evidence="16 17">
    <name type="scientific">Callorhinchus milii</name>
    <name type="common">Ghost shark</name>
    <dbReference type="NCBI Taxonomy" id="7868"/>
    <lineage>
        <taxon>Eukaryota</taxon>
        <taxon>Metazoa</taxon>
        <taxon>Chordata</taxon>
        <taxon>Craniata</taxon>
        <taxon>Vertebrata</taxon>
        <taxon>Chondrichthyes</taxon>
        <taxon>Holocephali</taxon>
        <taxon>Chimaeriformes</taxon>
        <taxon>Callorhinchidae</taxon>
        <taxon>Callorhinchus</taxon>
    </lineage>
</organism>
<keyword evidence="4" id="KW-0813">Transport</keyword>
<evidence type="ECO:0000256" key="5">
    <source>
        <dbReference type="ARBA" id="ARBA00022692"/>
    </source>
</evidence>
<dbReference type="CDD" id="cd08544">
    <property type="entry name" value="Reeler"/>
    <property type="match status" value="1"/>
</dbReference>
<dbReference type="PANTHER" id="PTHR45828">
    <property type="entry name" value="CYTOCHROME B561/FERRIC REDUCTASE TRANSMEMBRANE"/>
    <property type="match status" value="1"/>
</dbReference>
<dbReference type="Proteomes" id="UP000314986">
    <property type="component" value="Unassembled WGS sequence"/>
</dbReference>
<evidence type="ECO:0000259" key="14">
    <source>
        <dbReference type="PROSITE" id="PS50939"/>
    </source>
</evidence>
<feature type="domain" description="Cytochrome b561" evidence="14">
    <location>
        <begin position="331"/>
        <end position="533"/>
    </location>
</feature>
<dbReference type="Gene3D" id="2.60.40.4060">
    <property type="entry name" value="Reeler domain"/>
    <property type="match status" value="1"/>
</dbReference>
<keyword evidence="17" id="KW-1185">Reference proteome</keyword>
<name>A0A4W3H1K9_CALMI</name>